<feature type="compositionally biased region" description="Pro residues" evidence="6">
    <location>
        <begin position="440"/>
        <end position="458"/>
    </location>
</feature>
<dbReference type="GO" id="GO:0001784">
    <property type="term" value="F:phosphotyrosine residue binding"/>
    <property type="evidence" value="ECO:0007669"/>
    <property type="project" value="TreeGrafter"/>
</dbReference>
<evidence type="ECO:0000256" key="6">
    <source>
        <dbReference type="SAM" id="MobiDB-lite"/>
    </source>
</evidence>
<dbReference type="InterPro" id="IPR036860">
    <property type="entry name" value="SH2_dom_sf"/>
</dbReference>
<evidence type="ECO:0000256" key="3">
    <source>
        <dbReference type="ARBA" id="ARBA00057390"/>
    </source>
</evidence>
<dbReference type="PANTHER" id="PTHR15127:SF32">
    <property type="entry name" value="HEAVYWEIGHT, ISOFORM A"/>
    <property type="match status" value="1"/>
</dbReference>
<feature type="domain" description="SH2" evidence="7">
    <location>
        <begin position="1010"/>
        <end position="1106"/>
    </location>
</feature>
<name>A0A6L2PE50_COPFO</name>
<protein>
    <recommendedName>
        <fullName evidence="4">SH2 domain-containing adapter protein D</fullName>
    </recommendedName>
</protein>
<accession>A0A6L2PE50</accession>
<feature type="region of interest" description="Disordered" evidence="6">
    <location>
        <begin position="417"/>
        <end position="458"/>
    </location>
</feature>
<feature type="compositionally biased region" description="Gly residues" evidence="6">
    <location>
        <begin position="674"/>
        <end position="687"/>
    </location>
</feature>
<feature type="region of interest" description="Disordered" evidence="6">
    <location>
        <begin position="922"/>
        <end position="979"/>
    </location>
</feature>
<dbReference type="PANTHER" id="PTHR15127">
    <property type="entry name" value="HEAVYWEIGHT, ISOFORM A"/>
    <property type="match status" value="1"/>
</dbReference>
<evidence type="ECO:0000313" key="8">
    <source>
        <dbReference type="EMBL" id="GFG30754.1"/>
    </source>
</evidence>
<gene>
    <name evidence="8" type="ORF">Cfor_10847</name>
</gene>
<dbReference type="EMBL" id="BLKM01000254">
    <property type="protein sequence ID" value="GFG30754.1"/>
    <property type="molecule type" value="Genomic_DNA"/>
</dbReference>
<feature type="region of interest" description="Disordered" evidence="6">
    <location>
        <begin position="352"/>
        <end position="372"/>
    </location>
</feature>
<keyword evidence="9" id="KW-1185">Reference proteome</keyword>
<feature type="region of interest" description="Disordered" evidence="6">
    <location>
        <begin position="14"/>
        <end position="58"/>
    </location>
</feature>
<dbReference type="SMART" id="SM00252">
    <property type="entry name" value="SH2"/>
    <property type="match status" value="1"/>
</dbReference>
<keyword evidence="1" id="KW-0597">Phosphoprotein</keyword>
<evidence type="ECO:0000256" key="2">
    <source>
        <dbReference type="ARBA" id="ARBA00022999"/>
    </source>
</evidence>
<feature type="compositionally biased region" description="Polar residues" evidence="6">
    <location>
        <begin position="352"/>
        <end position="363"/>
    </location>
</feature>
<dbReference type="InterPro" id="IPR051846">
    <property type="entry name" value="SH2_domain_adapters"/>
</dbReference>
<dbReference type="Gene3D" id="3.30.505.10">
    <property type="entry name" value="SH2 domain"/>
    <property type="match status" value="1"/>
</dbReference>
<dbReference type="SUPFAM" id="SSF55550">
    <property type="entry name" value="SH2 domain"/>
    <property type="match status" value="1"/>
</dbReference>
<organism evidence="8 9">
    <name type="scientific">Coptotermes formosanus</name>
    <name type="common">Formosan subterranean termite</name>
    <dbReference type="NCBI Taxonomy" id="36987"/>
    <lineage>
        <taxon>Eukaryota</taxon>
        <taxon>Metazoa</taxon>
        <taxon>Ecdysozoa</taxon>
        <taxon>Arthropoda</taxon>
        <taxon>Hexapoda</taxon>
        <taxon>Insecta</taxon>
        <taxon>Pterygota</taxon>
        <taxon>Neoptera</taxon>
        <taxon>Polyneoptera</taxon>
        <taxon>Dictyoptera</taxon>
        <taxon>Blattodea</taxon>
        <taxon>Blattoidea</taxon>
        <taxon>Termitoidae</taxon>
        <taxon>Rhinotermitidae</taxon>
        <taxon>Coptotermes</taxon>
    </lineage>
</organism>
<dbReference type="InterPro" id="IPR000980">
    <property type="entry name" value="SH2"/>
</dbReference>
<feature type="compositionally biased region" description="Low complexity" evidence="6">
    <location>
        <begin position="924"/>
        <end position="950"/>
    </location>
</feature>
<dbReference type="FunFam" id="3.30.505.10:FF:000058">
    <property type="entry name" value="SH2 domain-containing adapter protein D"/>
    <property type="match status" value="1"/>
</dbReference>
<dbReference type="AlphaFoldDB" id="A0A6L2PE50"/>
<feature type="compositionally biased region" description="Polar residues" evidence="6">
    <location>
        <begin position="964"/>
        <end position="977"/>
    </location>
</feature>
<feature type="compositionally biased region" description="Polar residues" evidence="6">
    <location>
        <begin position="38"/>
        <end position="48"/>
    </location>
</feature>
<dbReference type="CDD" id="cd09945">
    <property type="entry name" value="SH2_SHB_SHD_SHE_SHF_like"/>
    <property type="match status" value="1"/>
</dbReference>
<feature type="region of interest" description="Disordered" evidence="6">
    <location>
        <begin position="812"/>
        <end position="842"/>
    </location>
</feature>
<proteinExistence type="predicted"/>
<feature type="compositionally biased region" description="Polar residues" evidence="6">
    <location>
        <begin position="859"/>
        <end position="876"/>
    </location>
</feature>
<feature type="region of interest" description="Disordered" evidence="6">
    <location>
        <begin position="563"/>
        <end position="701"/>
    </location>
</feature>
<dbReference type="InParanoid" id="A0A6L2PE50"/>
<keyword evidence="2 5" id="KW-0727">SH2 domain</keyword>
<evidence type="ECO:0000256" key="5">
    <source>
        <dbReference type="PROSITE-ProRule" id="PRU00191"/>
    </source>
</evidence>
<dbReference type="OrthoDB" id="5914531at2759"/>
<feature type="compositionally biased region" description="Polar residues" evidence="6">
    <location>
        <begin position="741"/>
        <end position="764"/>
    </location>
</feature>
<evidence type="ECO:0000256" key="1">
    <source>
        <dbReference type="ARBA" id="ARBA00022553"/>
    </source>
</evidence>
<dbReference type="Proteomes" id="UP000502823">
    <property type="component" value="Unassembled WGS sequence"/>
</dbReference>
<feature type="compositionally biased region" description="Low complexity" evidence="6">
    <location>
        <begin position="624"/>
        <end position="673"/>
    </location>
</feature>
<comment type="function">
    <text evidence="3">May function as an adapter protein.</text>
</comment>
<sequence length="1111" mass="121893">MVEIIEAYCDPRDSKAYLEPGDEASAKLYTSPDKDYSQPYTTDGSSEAKTPEDQDDGVYEDVGLPEDHTTASAIEVTGNCVTVIRVGESEEHKQTLNELEPNREGEANEYQLTLHLTAAAPVTATRRNPSPYYYGDLFRDNYEPQVPRRHYTTRQQLNQPRKSVSFDTPTTAVLSNHNSLDGDGSPSVSSLILSEVSPCSGSHHAAGSAGSLLAACLLEWDAILMPPHRQLRGQHDLPSVCACAGAGQCLDEDDDDVDDVGEYDTRNRQFHRHQYHHFPQQQQNGGRAPVEDPPVDYDLPEDGEDEYGYDMSGRQRHLYETAFDCKVNRSDDDLDDVDRVTNHPVLQMFGSNKVSTSTNTSGSLARPVRATSSQDPTISVGIFTPKERRKVTLVRGKLVKERPKAIPNRLLLSDTASSTTTLSQDLEGLEIEDAEDVKPEPSPPLPLRGYSPSPPSTAPLPAKFHGNNKDIMAMNSIRSAPNLPSTSPAHPRLKDVRLPVKSLRARELSDSRRGNIMEFKGRPRSMVHQEENVPDFKGRPRSMFAEGGEPILEFKGRPIDTEKQEQPILEFKGRPGRSEKNEGTVLDYNGRQRGLVSQESDTILEFKGRPVPGNRRCGVRPKYSSTESMATSSSGGSLESIRSSTSEGNRSTTSSESHRSSSLSSHSSDSASSRGGGGGGGGGGSGSGQPSSNPHHLHHYCHHHHHHHHQCSGAGTPLGVVSGGRFFAHQSNKLHILSPISDKSSQEPVSETSDNNRNNNSQKASPEETDHITSPLSTIKVPTTDSQPWAEPTGMKMKRRAPQNKNLINLTLQQQQQSSSSGEAEIQGSDSGISIESRGGTKGTKLYSLTGFSFTKQVNNADNNGSADNELPTTDYSDLPFDMPKLRRRRLLQQDTCTSGSATSVDIHDLPFDMPKLRRRLRGQPPVQQQPQTSTESSGVSQASSSQSVQDADRPVSSVVPNRPSLTLNLEGTSSPKQRLGLSLNLGGSSFISARGDSIDVQLPLERQGWYHGAITRVEAENVLRLLKEGSYLVRNSESARQDYSLSLKSARGFMHMRIQQCPETGKFILGQFSKPFDNIPDMIHHYTVNRLPIRGAEHMCLLHPVIEQLL</sequence>
<feature type="region of interest" description="Disordered" evidence="6">
    <location>
        <begin position="859"/>
        <end position="881"/>
    </location>
</feature>
<feature type="compositionally biased region" description="Polar residues" evidence="6">
    <location>
        <begin position="772"/>
        <end position="787"/>
    </location>
</feature>
<comment type="caution">
    <text evidence="8">The sequence shown here is derived from an EMBL/GenBank/DDBJ whole genome shotgun (WGS) entry which is preliminary data.</text>
</comment>
<evidence type="ECO:0000256" key="4">
    <source>
        <dbReference type="ARBA" id="ARBA00074794"/>
    </source>
</evidence>
<evidence type="ECO:0000313" key="9">
    <source>
        <dbReference type="Proteomes" id="UP000502823"/>
    </source>
</evidence>
<dbReference type="Pfam" id="PF00017">
    <property type="entry name" value="SH2"/>
    <property type="match status" value="1"/>
</dbReference>
<feature type="compositionally biased region" description="Basic and acidic residues" evidence="6">
    <location>
        <begin position="563"/>
        <end position="582"/>
    </location>
</feature>
<feature type="region of interest" description="Disordered" evidence="6">
    <location>
        <begin position="737"/>
        <end position="799"/>
    </location>
</feature>
<dbReference type="PROSITE" id="PS50001">
    <property type="entry name" value="SH2"/>
    <property type="match status" value="1"/>
</dbReference>
<reference evidence="9" key="1">
    <citation type="submission" date="2020-01" db="EMBL/GenBank/DDBJ databases">
        <title>Draft genome sequence of the Termite Coptotermes fromosanus.</title>
        <authorList>
            <person name="Itakura S."/>
            <person name="Yosikawa Y."/>
            <person name="Umezawa K."/>
        </authorList>
    </citation>
    <scope>NUCLEOTIDE SEQUENCE [LARGE SCALE GENOMIC DNA]</scope>
</reference>
<evidence type="ECO:0000259" key="7">
    <source>
        <dbReference type="PROSITE" id="PS50001"/>
    </source>
</evidence>
<dbReference type="PRINTS" id="PR00401">
    <property type="entry name" value="SH2DOMAIN"/>
</dbReference>